<keyword evidence="3" id="KW-1185">Reference proteome</keyword>
<dbReference type="Proteomes" id="UP000298061">
    <property type="component" value="Unassembled WGS sequence"/>
</dbReference>
<sequence>MAAATHCMQETARAILKPRSLKLTSSAFMQELKQTDTESKDELFAMHADEIRDPTFIMPIVPTFPVIAVLSRPSSCSSTSSSSATSLFSVSDVTS</sequence>
<proteinExistence type="predicted"/>
<evidence type="ECO:0000256" key="1">
    <source>
        <dbReference type="SAM" id="MobiDB-lite"/>
    </source>
</evidence>
<gene>
    <name evidence="2" type="ORF">EWM64_g2639</name>
</gene>
<evidence type="ECO:0000313" key="2">
    <source>
        <dbReference type="EMBL" id="TFY81366.1"/>
    </source>
</evidence>
<accession>A0A4Z0A2V9</accession>
<dbReference type="EMBL" id="SFCI01000219">
    <property type="protein sequence ID" value="TFY81366.1"/>
    <property type="molecule type" value="Genomic_DNA"/>
</dbReference>
<reference evidence="2 3" key="1">
    <citation type="submission" date="2019-02" db="EMBL/GenBank/DDBJ databases">
        <title>Genome sequencing of the rare red list fungi Hericium alpestre (H. flagellum).</title>
        <authorList>
            <person name="Buettner E."/>
            <person name="Kellner H."/>
        </authorList>
    </citation>
    <scope>NUCLEOTIDE SEQUENCE [LARGE SCALE GENOMIC DNA]</scope>
    <source>
        <strain evidence="2 3">DSM 108284</strain>
    </source>
</reference>
<feature type="region of interest" description="Disordered" evidence="1">
    <location>
        <begin position="74"/>
        <end position="95"/>
    </location>
</feature>
<comment type="caution">
    <text evidence="2">The sequence shown here is derived from an EMBL/GenBank/DDBJ whole genome shotgun (WGS) entry which is preliminary data.</text>
</comment>
<organism evidence="2 3">
    <name type="scientific">Hericium alpestre</name>
    <dbReference type="NCBI Taxonomy" id="135208"/>
    <lineage>
        <taxon>Eukaryota</taxon>
        <taxon>Fungi</taxon>
        <taxon>Dikarya</taxon>
        <taxon>Basidiomycota</taxon>
        <taxon>Agaricomycotina</taxon>
        <taxon>Agaricomycetes</taxon>
        <taxon>Russulales</taxon>
        <taxon>Hericiaceae</taxon>
        <taxon>Hericium</taxon>
    </lineage>
</organism>
<protein>
    <submittedName>
        <fullName evidence="2">Uncharacterized protein</fullName>
    </submittedName>
</protein>
<dbReference type="AlphaFoldDB" id="A0A4Z0A2V9"/>
<dbReference type="OrthoDB" id="19928at2759"/>
<name>A0A4Z0A2V9_9AGAM</name>
<feature type="non-terminal residue" evidence="2">
    <location>
        <position position="95"/>
    </location>
</feature>
<evidence type="ECO:0000313" key="3">
    <source>
        <dbReference type="Proteomes" id="UP000298061"/>
    </source>
</evidence>